<dbReference type="InParanoid" id="A0A409YJA6"/>
<comment type="caution">
    <text evidence="2">The sequence shown here is derived from an EMBL/GenBank/DDBJ whole genome shotgun (WGS) entry which is preliminary data.</text>
</comment>
<dbReference type="EMBL" id="NHYE01000774">
    <property type="protein sequence ID" value="PPR03119.1"/>
    <property type="molecule type" value="Genomic_DNA"/>
</dbReference>
<evidence type="ECO:0000256" key="1">
    <source>
        <dbReference type="ARBA" id="ARBA00022679"/>
    </source>
</evidence>
<dbReference type="Gene3D" id="3.40.50.2000">
    <property type="entry name" value="Glycogen Phosphorylase B"/>
    <property type="match status" value="2"/>
</dbReference>
<evidence type="ECO:0000313" key="2">
    <source>
        <dbReference type="EMBL" id="PPR03119.1"/>
    </source>
</evidence>
<dbReference type="PANTHER" id="PTHR48045">
    <property type="entry name" value="UDP-GLYCOSYLTRANSFERASE 72B1"/>
    <property type="match status" value="1"/>
</dbReference>
<dbReference type="Pfam" id="PF00201">
    <property type="entry name" value="UDPGT"/>
    <property type="match status" value="1"/>
</dbReference>
<dbReference type="GO" id="GO:0008194">
    <property type="term" value="F:UDP-glycosyltransferase activity"/>
    <property type="evidence" value="ECO:0007669"/>
    <property type="project" value="InterPro"/>
</dbReference>
<dbReference type="PANTHER" id="PTHR48045:SF34">
    <property type="entry name" value="ISOFLAVONE 7-O-GLUCOSYLTRANSFERASE 1-LIKE"/>
    <property type="match status" value="1"/>
</dbReference>
<gene>
    <name evidence="2" type="ORF">CVT26_004668</name>
</gene>
<evidence type="ECO:0000313" key="3">
    <source>
        <dbReference type="Proteomes" id="UP000284706"/>
    </source>
</evidence>
<dbReference type="InterPro" id="IPR002213">
    <property type="entry name" value="UDP_glucos_trans"/>
</dbReference>
<name>A0A409YJA6_9AGAR</name>
<evidence type="ECO:0008006" key="4">
    <source>
        <dbReference type="Google" id="ProtNLM"/>
    </source>
</evidence>
<sequence>MIIGPQFLGLARSEIASEFGDEFFDDARRRLRILSTTTLFQTENLMGAMTALIETYATAYEALAHGKSIACAAEGTVFDAVPAPVVVVLDFITLPQLQATRTISGRTTPIVAWVTGHTSSMARWFLPESASGIGDLGRKIDVEVARTGGTPEDIGEKASFLYKQTEGRVVKAIGLPDMYDYEFFPQSLPFNVPMSMFVRAAHQFMAECDGALVASAYAIENEILSVLKSGLPDWKKETYIVGPLVPTRHGIMSSAPGEEDVQDFLNKKLHKYGENSVLLISFGTAFWTSAPEYLEEIIDVLIEKKVPFICSMASPVARVNPRTIDKLNASGLGLMKEWIPQKYILNHRATGWLLTHCGHSSVTEALAAGVPMIAWPFDADQPGAAAYLSENLHVAFELIEVRTGTAGTRPLLRNGRAPKGGRDAVGAEFRRVIDDFRSPKGINMRSKAEEIGRKFTEAWQENGTSRQELQAFLSKYVYT</sequence>
<reference evidence="2 3" key="1">
    <citation type="journal article" date="2018" name="Evol. Lett.">
        <title>Horizontal gene cluster transfer increased hallucinogenic mushroom diversity.</title>
        <authorList>
            <person name="Reynolds H.T."/>
            <person name="Vijayakumar V."/>
            <person name="Gluck-Thaler E."/>
            <person name="Korotkin H.B."/>
            <person name="Matheny P.B."/>
            <person name="Slot J.C."/>
        </authorList>
    </citation>
    <scope>NUCLEOTIDE SEQUENCE [LARGE SCALE GENOMIC DNA]</scope>
    <source>
        <strain evidence="2 3">SRW20</strain>
    </source>
</reference>
<dbReference type="AlphaFoldDB" id="A0A409YJA6"/>
<dbReference type="Proteomes" id="UP000284706">
    <property type="component" value="Unassembled WGS sequence"/>
</dbReference>
<dbReference type="CDD" id="cd03784">
    <property type="entry name" value="GT1_Gtf-like"/>
    <property type="match status" value="1"/>
</dbReference>
<dbReference type="SUPFAM" id="SSF53756">
    <property type="entry name" value="UDP-Glycosyltransferase/glycogen phosphorylase"/>
    <property type="match status" value="1"/>
</dbReference>
<accession>A0A409YJA6</accession>
<protein>
    <recommendedName>
        <fullName evidence="4">Glycosyltransferase family 1 protein</fullName>
    </recommendedName>
</protein>
<keyword evidence="1" id="KW-0808">Transferase</keyword>
<proteinExistence type="predicted"/>
<dbReference type="OrthoDB" id="5835829at2759"/>
<keyword evidence="3" id="KW-1185">Reference proteome</keyword>
<organism evidence="2 3">
    <name type="scientific">Gymnopilus dilepis</name>
    <dbReference type="NCBI Taxonomy" id="231916"/>
    <lineage>
        <taxon>Eukaryota</taxon>
        <taxon>Fungi</taxon>
        <taxon>Dikarya</taxon>
        <taxon>Basidiomycota</taxon>
        <taxon>Agaricomycotina</taxon>
        <taxon>Agaricomycetes</taxon>
        <taxon>Agaricomycetidae</taxon>
        <taxon>Agaricales</taxon>
        <taxon>Agaricineae</taxon>
        <taxon>Hymenogastraceae</taxon>
        <taxon>Gymnopilus</taxon>
    </lineage>
</organism>